<dbReference type="OrthoDB" id="3539202at2"/>
<proteinExistence type="predicted"/>
<name>A0A367FHS7_9ACTN</name>
<evidence type="ECO:0000313" key="2">
    <source>
        <dbReference type="Proteomes" id="UP000253094"/>
    </source>
</evidence>
<dbReference type="EMBL" id="QOIL01000009">
    <property type="protein sequence ID" value="RCG29881.1"/>
    <property type="molecule type" value="Genomic_DNA"/>
</dbReference>
<evidence type="ECO:0000313" key="1">
    <source>
        <dbReference type="EMBL" id="RCG29881.1"/>
    </source>
</evidence>
<protein>
    <submittedName>
        <fullName evidence="1">Uncharacterized protein</fullName>
    </submittedName>
</protein>
<dbReference type="NCBIfam" id="NF045560">
    <property type="entry name" value="aroma_sacti_dom"/>
    <property type="match status" value="1"/>
</dbReference>
<accession>A0A367FHS7</accession>
<dbReference type="InterPro" id="IPR054632">
    <property type="entry name" value="Aroma_sacti_dom"/>
</dbReference>
<keyword evidence="2" id="KW-1185">Reference proteome</keyword>
<sequence length="92" mass="9545">MAFDPREALRDAGVLSDPIAAEVEEAFATLTHEEVDLLISLKSRLPAVLPEVLARSPQAGEWATPEVVAHVDEAPSIGGSCMCGAWSGSGSG</sequence>
<dbReference type="AlphaFoldDB" id="A0A367FHS7"/>
<organism evidence="1 2">
    <name type="scientific">Sphaerisporangium album</name>
    <dbReference type="NCBI Taxonomy" id="509200"/>
    <lineage>
        <taxon>Bacteria</taxon>
        <taxon>Bacillati</taxon>
        <taxon>Actinomycetota</taxon>
        <taxon>Actinomycetes</taxon>
        <taxon>Streptosporangiales</taxon>
        <taxon>Streptosporangiaceae</taxon>
        <taxon>Sphaerisporangium</taxon>
    </lineage>
</organism>
<dbReference type="NCBIfam" id="NF045559">
    <property type="entry name" value="sacti_RiPP_CxC"/>
    <property type="match status" value="1"/>
</dbReference>
<dbReference type="Proteomes" id="UP000253094">
    <property type="component" value="Unassembled WGS sequence"/>
</dbReference>
<dbReference type="RefSeq" id="WP_114029824.1">
    <property type="nucleotide sequence ID" value="NZ_QOIL01000009.1"/>
</dbReference>
<reference evidence="1 2" key="1">
    <citation type="submission" date="2018-06" db="EMBL/GenBank/DDBJ databases">
        <title>Sphaerisporangium craniellae sp. nov., isolated from a marine sponge in the South China Sea.</title>
        <authorList>
            <person name="Li L."/>
        </authorList>
    </citation>
    <scope>NUCLEOTIDE SEQUENCE [LARGE SCALE GENOMIC DNA]</scope>
    <source>
        <strain evidence="1 2">CCTCC AA 208026</strain>
    </source>
</reference>
<gene>
    <name evidence="1" type="ORF">DQ384_17055</name>
</gene>
<comment type="caution">
    <text evidence="1">The sequence shown here is derived from an EMBL/GenBank/DDBJ whole genome shotgun (WGS) entry which is preliminary data.</text>
</comment>